<dbReference type="GeneID" id="80266174"/>
<reference evidence="1 2" key="1">
    <citation type="submission" date="2022-02" db="EMBL/GenBank/DDBJ databases">
        <authorList>
            <person name="Gylling M."/>
        </authorList>
    </citation>
    <scope>NUCLEOTIDE SEQUENCE [LARGE SCALE GENOMIC DNA]</scope>
</reference>
<evidence type="ECO:0000313" key="2">
    <source>
        <dbReference type="Proteomes" id="UP000831298"/>
    </source>
</evidence>
<dbReference type="RefSeq" id="YP_010766495.1">
    <property type="nucleotide sequence ID" value="NC_073679.1"/>
</dbReference>
<keyword evidence="2" id="KW-1185">Reference proteome</keyword>
<protein>
    <submittedName>
        <fullName evidence="1">Uncharacterized protein</fullName>
    </submittedName>
</protein>
<dbReference type="Proteomes" id="UP000831298">
    <property type="component" value="Segment"/>
</dbReference>
<proteinExistence type="predicted"/>
<name>A0AAE9GSR6_9CAUD</name>
<organism evidence="1 2">
    <name type="scientific">Pseudomonas phage Kremar</name>
    <dbReference type="NCBI Taxonomy" id="2928831"/>
    <lineage>
        <taxon>Viruses</taxon>
        <taxon>Duplodnaviria</taxon>
        <taxon>Heunggongvirae</taxon>
        <taxon>Uroviricota</taxon>
        <taxon>Caudoviricetes</taxon>
        <taxon>Vandenendeviridae</taxon>
        <taxon>Gorskivirinae</taxon>
        <taxon>Kremarvirus</taxon>
        <taxon>Kremarvirus kremar</taxon>
    </lineage>
</organism>
<dbReference type="KEGG" id="vg:80266174"/>
<accession>A0AAE9GSR6</accession>
<evidence type="ECO:0000313" key="1">
    <source>
        <dbReference type="EMBL" id="UOL48539.1"/>
    </source>
</evidence>
<sequence length="52" mass="5876">MTQPQFKLSIEQATAAFDVLDILQDRFEDNPELAVDVLKVILLGLESTLEEQ</sequence>
<dbReference type="EMBL" id="OM982620">
    <property type="protein sequence ID" value="UOL48539.1"/>
    <property type="molecule type" value="Genomic_DNA"/>
</dbReference>